<sequence>MLRIETTTTEQLDHWTERAIDAAAFTDVFDAE</sequence>
<keyword evidence="2" id="KW-1185">Reference proteome</keyword>
<evidence type="ECO:0000313" key="1">
    <source>
        <dbReference type="EMBL" id="MBB1124731.1"/>
    </source>
</evidence>
<comment type="caution">
    <text evidence="1">The sequence shown here is derived from an EMBL/GenBank/DDBJ whole genome shotgun (WGS) entry which is preliminary data.</text>
</comment>
<accession>A0A839H4E7</accession>
<organism evidence="1 2">
    <name type="scientific">Thiospirillum jenense</name>
    <dbReference type="NCBI Taxonomy" id="1653858"/>
    <lineage>
        <taxon>Bacteria</taxon>
        <taxon>Pseudomonadati</taxon>
        <taxon>Pseudomonadota</taxon>
        <taxon>Gammaproteobacteria</taxon>
        <taxon>Chromatiales</taxon>
        <taxon>Chromatiaceae</taxon>
        <taxon>Thiospirillum</taxon>
    </lineage>
</organism>
<gene>
    <name evidence="1" type="ORF">HUK38_00610</name>
</gene>
<protein>
    <submittedName>
        <fullName evidence="1">Uncharacterized protein</fullName>
    </submittedName>
</protein>
<dbReference type="Proteomes" id="UP000548632">
    <property type="component" value="Unassembled WGS sequence"/>
</dbReference>
<evidence type="ECO:0000313" key="2">
    <source>
        <dbReference type="Proteomes" id="UP000548632"/>
    </source>
</evidence>
<proteinExistence type="predicted"/>
<dbReference type="AlphaFoldDB" id="A0A839H4E7"/>
<reference evidence="1 2" key="1">
    <citation type="journal article" date="2020" name="Arch. Microbiol.">
        <title>The genome sequence of the giant phototrophic gammaproteobacterium Thiospirillum jenense gives insight into its physiological properties and phylogenetic relationships.</title>
        <authorList>
            <person name="Imhoff J.F."/>
            <person name="Meyer T.E."/>
            <person name="Kyndt J.A."/>
        </authorList>
    </citation>
    <scope>NUCLEOTIDE SEQUENCE [LARGE SCALE GENOMIC DNA]</scope>
    <source>
        <strain evidence="1 2">DSM 216</strain>
    </source>
</reference>
<dbReference type="EMBL" id="JABVCQ010000001">
    <property type="protein sequence ID" value="MBB1124731.1"/>
    <property type="molecule type" value="Genomic_DNA"/>
</dbReference>
<name>A0A839H4E7_9GAMM</name>